<evidence type="ECO:0000259" key="4">
    <source>
        <dbReference type="PROSITE" id="PS01124"/>
    </source>
</evidence>
<keyword evidence="2 5" id="KW-0238">DNA-binding</keyword>
<keyword evidence="6" id="KW-1185">Reference proteome</keyword>
<dbReference type="InterPro" id="IPR009057">
    <property type="entry name" value="Homeodomain-like_sf"/>
</dbReference>
<dbReference type="Pfam" id="PF12852">
    <property type="entry name" value="Cupin_6"/>
    <property type="match status" value="1"/>
</dbReference>
<dbReference type="Proteomes" id="UP000545493">
    <property type="component" value="Unassembled WGS sequence"/>
</dbReference>
<feature type="domain" description="HTH araC/xylS-type" evidence="4">
    <location>
        <begin position="210"/>
        <end position="308"/>
    </location>
</feature>
<dbReference type="GO" id="GO:0043565">
    <property type="term" value="F:sequence-specific DNA binding"/>
    <property type="evidence" value="ECO:0007669"/>
    <property type="project" value="InterPro"/>
</dbReference>
<evidence type="ECO:0000256" key="2">
    <source>
        <dbReference type="ARBA" id="ARBA00023125"/>
    </source>
</evidence>
<dbReference type="GO" id="GO:0003700">
    <property type="term" value="F:DNA-binding transcription factor activity"/>
    <property type="evidence" value="ECO:0007669"/>
    <property type="project" value="InterPro"/>
</dbReference>
<dbReference type="AlphaFoldDB" id="A0A7X5US39"/>
<gene>
    <name evidence="5" type="ORF">FHU38_003206</name>
</gene>
<dbReference type="Gene3D" id="1.10.10.60">
    <property type="entry name" value="Homeodomain-like"/>
    <property type="match status" value="2"/>
</dbReference>
<dbReference type="PROSITE" id="PS00041">
    <property type="entry name" value="HTH_ARAC_FAMILY_1"/>
    <property type="match status" value="1"/>
</dbReference>
<dbReference type="Pfam" id="PF12833">
    <property type="entry name" value="HTH_18"/>
    <property type="match status" value="1"/>
</dbReference>
<sequence>MDALSSLLDGPRARGAFLLRVVLDRPWSLLVRDRSPLTLIALARGSAWLVPDGADAVRLCTGDVALVRGDNPYTVADDPATAPTAVIEHGQRGTTPQGEPVCQEFSLGPRTWGTAVAASTTMLVGAYPVGGEISSRLLSALPEVAVVGRAELESPLVELLDAEIDREQPGQEVVLDRLLDLLLVTTVRAWSAHSAAVGSWYRAHTDPVVGEALRLLHDDPAYPWTVKELASRTGVSRAALARRFSELVGESPMAYLTEWRLALAADLLREPESTVESVARKVGYGSPFALSAAFKRVRGMSPRQYREASG</sequence>
<comment type="caution">
    <text evidence="5">The sequence shown here is derived from an EMBL/GenBank/DDBJ whole genome shotgun (WGS) entry which is preliminary data.</text>
</comment>
<dbReference type="PROSITE" id="PS01124">
    <property type="entry name" value="HTH_ARAC_FAMILY_2"/>
    <property type="match status" value="1"/>
</dbReference>
<keyword evidence="3" id="KW-0804">Transcription</keyword>
<evidence type="ECO:0000313" key="5">
    <source>
        <dbReference type="EMBL" id="NIJ12862.1"/>
    </source>
</evidence>
<dbReference type="PANTHER" id="PTHR46796:SF13">
    <property type="entry name" value="HTH-TYPE TRANSCRIPTIONAL ACTIVATOR RHAS"/>
    <property type="match status" value="1"/>
</dbReference>
<protein>
    <submittedName>
        <fullName evidence="5">AraC-like DNA-binding protein</fullName>
    </submittedName>
</protein>
<reference evidence="5 6" key="1">
    <citation type="submission" date="2020-03" db="EMBL/GenBank/DDBJ databases">
        <title>Sequencing the genomes of 1000 actinobacteria strains.</title>
        <authorList>
            <person name="Klenk H.-P."/>
        </authorList>
    </citation>
    <scope>NUCLEOTIDE SEQUENCE [LARGE SCALE GENOMIC DNA]</scope>
    <source>
        <strain evidence="5 6">DSM 45685</strain>
    </source>
</reference>
<evidence type="ECO:0000256" key="3">
    <source>
        <dbReference type="ARBA" id="ARBA00023163"/>
    </source>
</evidence>
<evidence type="ECO:0000256" key="1">
    <source>
        <dbReference type="ARBA" id="ARBA00023015"/>
    </source>
</evidence>
<dbReference type="PANTHER" id="PTHR46796">
    <property type="entry name" value="HTH-TYPE TRANSCRIPTIONAL ACTIVATOR RHAS-RELATED"/>
    <property type="match status" value="1"/>
</dbReference>
<evidence type="ECO:0000313" key="6">
    <source>
        <dbReference type="Proteomes" id="UP000545493"/>
    </source>
</evidence>
<proteinExistence type="predicted"/>
<dbReference type="RefSeq" id="WP_167172225.1">
    <property type="nucleotide sequence ID" value="NZ_JAAOYM010000001.1"/>
</dbReference>
<accession>A0A7X5US39</accession>
<dbReference type="EMBL" id="JAAOYM010000001">
    <property type="protein sequence ID" value="NIJ12862.1"/>
    <property type="molecule type" value="Genomic_DNA"/>
</dbReference>
<keyword evidence="1" id="KW-0805">Transcription regulation</keyword>
<dbReference type="InterPro" id="IPR032783">
    <property type="entry name" value="AraC_lig"/>
</dbReference>
<dbReference type="InterPro" id="IPR018062">
    <property type="entry name" value="HTH_AraC-typ_CS"/>
</dbReference>
<dbReference type="SMART" id="SM00342">
    <property type="entry name" value="HTH_ARAC"/>
    <property type="match status" value="1"/>
</dbReference>
<dbReference type="InterPro" id="IPR050204">
    <property type="entry name" value="AraC_XylS_family_regulators"/>
</dbReference>
<name>A0A7X5US39_9PSEU</name>
<dbReference type="InterPro" id="IPR018060">
    <property type="entry name" value="HTH_AraC"/>
</dbReference>
<organism evidence="5 6">
    <name type="scientific">Saccharomonospora amisosensis</name>
    <dbReference type="NCBI Taxonomy" id="1128677"/>
    <lineage>
        <taxon>Bacteria</taxon>
        <taxon>Bacillati</taxon>
        <taxon>Actinomycetota</taxon>
        <taxon>Actinomycetes</taxon>
        <taxon>Pseudonocardiales</taxon>
        <taxon>Pseudonocardiaceae</taxon>
        <taxon>Saccharomonospora</taxon>
    </lineage>
</organism>
<dbReference type="SUPFAM" id="SSF46689">
    <property type="entry name" value="Homeodomain-like"/>
    <property type="match status" value="2"/>
</dbReference>